<dbReference type="InterPro" id="IPR023485">
    <property type="entry name" value="Ptyr_pPase"/>
</dbReference>
<feature type="domain" description="Phosphotyrosine protein phosphatase I" evidence="1">
    <location>
        <begin position="1"/>
        <end position="81"/>
    </location>
</feature>
<proteinExistence type="predicted"/>
<dbReference type="SUPFAM" id="SSF52788">
    <property type="entry name" value="Phosphotyrosine protein phosphatases I"/>
    <property type="match status" value="1"/>
</dbReference>
<organism evidence="2">
    <name type="scientific">bioreactor metagenome</name>
    <dbReference type="NCBI Taxonomy" id="1076179"/>
    <lineage>
        <taxon>unclassified sequences</taxon>
        <taxon>metagenomes</taxon>
        <taxon>ecological metagenomes</taxon>
    </lineage>
</organism>
<dbReference type="EC" id="3.1.3.48" evidence="2"/>
<gene>
    <name evidence="2" type="primary">ptp_6</name>
    <name evidence="2" type="ORF">SDC9_162105</name>
</gene>
<dbReference type="Pfam" id="PF01451">
    <property type="entry name" value="LMWPc"/>
    <property type="match status" value="1"/>
</dbReference>
<keyword evidence="2" id="KW-0378">Hydrolase</keyword>
<dbReference type="InterPro" id="IPR036196">
    <property type="entry name" value="Ptyr_pPase_sf"/>
</dbReference>
<dbReference type="Gene3D" id="3.40.50.2300">
    <property type="match status" value="1"/>
</dbReference>
<name>A0A645FM89_9ZZZZ</name>
<evidence type="ECO:0000259" key="1">
    <source>
        <dbReference type="SMART" id="SM00226"/>
    </source>
</evidence>
<accession>A0A645FM89</accession>
<dbReference type="SMART" id="SM00226">
    <property type="entry name" value="LMWPc"/>
    <property type="match status" value="1"/>
</dbReference>
<evidence type="ECO:0000313" key="2">
    <source>
        <dbReference type="EMBL" id="MPN14776.1"/>
    </source>
</evidence>
<reference evidence="2" key="1">
    <citation type="submission" date="2019-08" db="EMBL/GenBank/DDBJ databases">
        <authorList>
            <person name="Kucharzyk K."/>
            <person name="Murdoch R.W."/>
            <person name="Higgins S."/>
            <person name="Loffler F."/>
        </authorList>
    </citation>
    <scope>NUCLEOTIDE SEQUENCE</scope>
</reference>
<protein>
    <submittedName>
        <fullName evidence="2">Low molecular weight protein-tyrosine-phosphatase Ptp</fullName>
        <ecNumber evidence="2">3.1.3.48</ecNumber>
    </submittedName>
</protein>
<sequence length="82" mass="9627">MSAHIAKKLDAKQIKQADLVLVMSQNQQKHIEQTWPFAKGKTFRLGHWQGRNVPDPYQHEQLVFDETCQLIQDCISDWTQHI</sequence>
<dbReference type="EMBL" id="VSSQ01061443">
    <property type="protein sequence ID" value="MPN14776.1"/>
    <property type="molecule type" value="Genomic_DNA"/>
</dbReference>
<dbReference type="GO" id="GO:0004725">
    <property type="term" value="F:protein tyrosine phosphatase activity"/>
    <property type="evidence" value="ECO:0007669"/>
    <property type="project" value="UniProtKB-EC"/>
</dbReference>
<dbReference type="AlphaFoldDB" id="A0A645FM89"/>
<comment type="caution">
    <text evidence="2">The sequence shown here is derived from an EMBL/GenBank/DDBJ whole genome shotgun (WGS) entry which is preliminary data.</text>
</comment>